<protein>
    <recommendedName>
        <fullName evidence="3">C2H2-type domain-containing protein</fullName>
    </recommendedName>
</protein>
<dbReference type="InterPro" id="IPR051132">
    <property type="entry name" value="3-5_Exonuclease_domain"/>
</dbReference>
<dbReference type="SUPFAM" id="SSF53098">
    <property type="entry name" value="Ribonuclease H-like"/>
    <property type="match status" value="1"/>
</dbReference>
<organism evidence="4 5">
    <name type="scientific">Elliptochloris bilobata</name>
    <dbReference type="NCBI Taxonomy" id="381761"/>
    <lineage>
        <taxon>Eukaryota</taxon>
        <taxon>Viridiplantae</taxon>
        <taxon>Chlorophyta</taxon>
        <taxon>core chlorophytes</taxon>
        <taxon>Trebouxiophyceae</taxon>
        <taxon>Trebouxiophyceae incertae sedis</taxon>
        <taxon>Elliptochloris clade</taxon>
        <taxon>Elliptochloris</taxon>
    </lineage>
</organism>
<dbReference type="InterPro" id="IPR012337">
    <property type="entry name" value="RNaseH-like_sf"/>
</dbReference>
<keyword evidence="5" id="KW-1185">Reference proteome</keyword>
<dbReference type="Gene3D" id="3.30.420.10">
    <property type="entry name" value="Ribonuclease H-like superfamily/Ribonuclease H"/>
    <property type="match status" value="1"/>
</dbReference>
<name>A0AAW1RZP6_9CHLO</name>
<dbReference type="InterPro" id="IPR036397">
    <property type="entry name" value="RNaseH_sf"/>
</dbReference>
<accession>A0AAW1RZP6</accession>
<dbReference type="GO" id="GO:0006139">
    <property type="term" value="P:nucleobase-containing compound metabolic process"/>
    <property type="evidence" value="ECO:0007669"/>
    <property type="project" value="InterPro"/>
</dbReference>
<evidence type="ECO:0000313" key="4">
    <source>
        <dbReference type="EMBL" id="KAK9839236.1"/>
    </source>
</evidence>
<comment type="caution">
    <text evidence="4">The sequence shown here is derived from an EMBL/GenBank/DDBJ whole genome shotgun (WGS) entry which is preliminary data.</text>
</comment>
<dbReference type="EMBL" id="JALJOU010000017">
    <property type="protein sequence ID" value="KAK9839236.1"/>
    <property type="molecule type" value="Genomic_DNA"/>
</dbReference>
<proteinExistence type="predicted"/>
<dbReference type="AlphaFoldDB" id="A0AAW1RZP6"/>
<evidence type="ECO:0000256" key="1">
    <source>
        <dbReference type="ARBA" id="ARBA00022722"/>
    </source>
</evidence>
<dbReference type="Pfam" id="PF01612">
    <property type="entry name" value="DNA_pol_A_exo1"/>
    <property type="match status" value="1"/>
</dbReference>
<dbReference type="GO" id="GO:0008408">
    <property type="term" value="F:3'-5' exonuclease activity"/>
    <property type="evidence" value="ECO:0007669"/>
    <property type="project" value="InterPro"/>
</dbReference>
<reference evidence="4 5" key="1">
    <citation type="journal article" date="2024" name="Nat. Commun.">
        <title>Phylogenomics reveals the evolutionary origins of lichenization in chlorophyte algae.</title>
        <authorList>
            <person name="Puginier C."/>
            <person name="Libourel C."/>
            <person name="Otte J."/>
            <person name="Skaloud P."/>
            <person name="Haon M."/>
            <person name="Grisel S."/>
            <person name="Petersen M."/>
            <person name="Berrin J.G."/>
            <person name="Delaux P.M."/>
            <person name="Dal Grande F."/>
            <person name="Keller J."/>
        </authorList>
    </citation>
    <scope>NUCLEOTIDE SEQUENCE [LARGE SCALE GENOMIC DNA]</scope>
    <source>
        <strain evidence="4 5">SAG 245.80</strain>
    </source>
</reference>
<keyword evidence="1" id="KW-0540">Nuclease</keyword>
<dbReference type="GO" id="GO:0005634">
    <property type="term" value="C:nucleus"/>
    <property type="evidence" value="ECO:0007669"/>
    <property type="project" value="TreeGrafter"/>
</dbReference>
<evidence type="ECO:0000259" key="3">
    <source>
        <dbReference type="PROSITE" id="PS00028"/>
    </source>
</evidence>
<dbReference type="Proteomes" id="UP001445335">
    <property type="component" value="Unassembled WGS sequence"/>
</dbReference>
<dbReference type="InterPro" id="IPR013087">
    <property type="entry name" value="Znf_C2H2_type"/>
</dbReference>
<sequence>MQQLQQAYVSVPACGCSAWCQHTLALPQLDWGAVFGEVAMDPLIAIDLEWRPDIRTSVAMSGNPVALLQLASARMALLVRTCRMSFKLPPELASFLRDPSITLVGFAWNGGDEGKMTGTFGLGRKDFGCFLDLQEVALALGYNNIGLRALSHRVLGANMPKSSSVTTSNWGARQGLTAAQVSYGALDVLVAGQVLRGLRLWHSSPSPCASCRKPLGAQPACPPLKCEALGCKKRFSSASALISHGQSLGHRTSVALCEACGRHT</sequence>
<feature type="domain" description="C2H2-type" evidence="3">
    <location>
        <begin position="226"/>
        <end position="250"/>
    </location>
</feature>
<dbReference type="CDD" id="cd06141">
    <property type="entry name" value="WRN_exo"/>
    <property type="match status" value="1"/>
</dbReference>
<dbReference type="GO" id="GO:0003676">
    <property type="term" value="F:nucleic acid binding"/>
    <property type="evidence" value="ECO:0007669"/>
    <property type="project" value="InterPro"/>
</dbReference>
<evidence type="ECO:0000256" key="2">
    <source>
        <dbReference type="ARBA" id="ARBA00022801"/>
    </source>
</evidence>
<dbReference type="PANTHER" id="PTHR13620:SF104">
    <property type="entry name" value="EXONUCLEASE 3'-5' DOMAIN-CONTAINING PROTEIN 2"/>
    <property type="match status" value="1"/>
</dbReference>
<gene>
    <name evidence="4" type="ORF">WJX81_003150</name>
</gene>
<evidence type="ECO:0000313" key="5">
    <source>
        <dbReference type="Proteomes" id="UP001445335"/>
    </source>
</evidence>
<dbReference type="PROSITE" id="PS00028">
    <property type="entry name" value="ZINC_FINGER_C2H2_1"/>
    <property type="match status" value="1"/>
</dbReference>
<keyword evidence="2" id="KW-0378">Hydrolase</keyword>
<dbReference type="GO" id="GO:0005737">
    <property type="term" value="C:cytoplasm"/>
    <property type="evidence" value="ECO:0007669"/>
    <property type="project" value="TreeGrafter"/>
</dbReference>
<dbReference type="InterPro" id="IPR002562">
    <property type="entry name" value="3'-5'_exonuclease_dom"/>
</dbReference>
<dbReference type="PANTHER" id="PTHR13620">
    <property type="entry name" value="3-5 EXONUCLEASE"/>
    <property type="match status" value="1"/>
</dbReference>